<evidence type="ECO:0000313" key="1">
    <source>
        <dbReference type="EMBL" id="ODP27460.1"/>
    </source>
</evidence>
<protein>
    <submittedName>
        <fullName evidence="1">Uncharacterized protein</fullName>
    </submittedName>
</protein>
<evidence type="ECO:0000313" key="2">
    <source>
        <dbReference type="Proteomes" id="UP000094578"/>
    </source>
</evidence>
<reference evidence="1 2" key="1">
    <citation type="submission" date="2016-08" db="EMBL/GenBank/DDBJ databases">
        <title>Genome sequencing of Paenibacillus sp. TI45-13ar, isolated from Korean traditional nuruk.</title>
        <authorList>
            <person name="Kim S.-J."/>
        </authorList>
    </citation>
    <scope>NUCLEOTIDE SEQUENCE [LARGE SCALE GENOMIC DNA]</scope>
    <source>
        <strain evidence="1 2">TI45-13ar</strain>
    </source>
</reference>
<accession>A0A1E3L3C0</accession>
<proteinExistence type="predicted"/>
<dbReference type="RefSeq" id="WP_069328565.1">
    <property type="nucleotide sequence ID" value="NZ_MDER01000055.1"/>
</dbReference>
<sequence>MRKRTDSFRIQDPIRLYVHPIPLTEKELKKANAPYEKYLKEQMEKTFKFKKGDIVQLNQKYYYVQGNTNNNYLTYPLDNQLIRGIVGGKKSFPSYILYKDMGENGVIIKSNVDFDDLDGFVKAFPARRYDSKFYNRYMTWKVTIHCKVKGTVNKFLDAPNLHEANRLAKYLYPDCVIINK</sequence>
<comment type="caution">
    <text evidence="1">The sequence shown here is derived from an EMBL/GenBank/DDBJ whole genome shotgun (WGS) entry which is preliminary data.</text>
</comment>
<dbReference type="Proteomes" id="UP000094578">
    <property type="component" value="Unassembled WGS sequence"/>
</dbReference>
<organism evidence="1 2">
    <name type="scientific">Paenibacillus nuruki</name>
    <dbReference type="NCBI Taxonomy" id="1886670"/>
    <lineage>
        <taxon>Bacteria</taxon>
        <taxon>Bacillati</taxon>
        <taxon>Bacillota</taxon>
        <taxon>Bacilli</taxon>
        <taxon>Bacillales</taxon>
        <taxon>Paenibacillaceae</taxon>
        <taxon>Paenibacillus</taxon>
    </lineage>
</organism>
<dbReference type="EMBL" id="MDER01000055">
    <property type="protein sequence ID" value="ODP27460.1"/>
    <property type="molecule type" value="Genomic_DNA"/>
</dbReference>
<keyword evidence="2" id="KW-1185">Reference proteome</keyword>
<gene>
    <name evidence="1" type="ORF">PTI45_03170</name>
</gene>
<dbReference type="AlphaFoldDB" id="A0A1E3L3C0"/>
<name>A0A1E3L3C0_9BACL</name>